<keyword evidence="12" id="KW-1185">Reference proteome</keyword>
<comment type="similarity">
    <text evidence="2">Belongs to the RLP family.</text>
</comment>
<accession>A0ABR2RYI9</accession>
<keyword evidence="9" id="KW-0675">Receptor</keyword>
<dbReference type="Pfam" id="PF00560">
    <property type="entry name" value="LRR_1"/>
    <property type="match status" value="1"/>
</dbReference>
<keyword evidence="7" id="KW-1133">Transmembrane helix</keyword>
<keyword evidence="3" id="KW-1003">Cell membrane</keyword>
<evidence type="ECO:0000256" key="7">
    <source>
        <dbReference type="ARBA" id="ARBA00022989"/>
    </source>
</evidence>
<evidence type="ECO:0000313" key="12">
    <source>
        <dbReference type="Proteomes" id="UP001396334"/>
    </source>
</evidence>
<organism evidence="11 12">
    <name type="scientific">Hibiscus sabdariffa</name>
    <name type="common">roselle</name>
    <dbReference type="NCBI Taxonomy" id="183260"/>
    <lineage>
        <taxon>Eukaryota</taxon>
        <taxon>Viridiplantae</taxon>
        <taxon>Streptophyta</taxon>
        <taxon>Embryophyta</taxon>
        <taxon>Tracheophyta</taxon>
        <taxon>Spermatophyta</taxon>
        <taxon>Magnoliopsida</taxon>
        <taxon>eudicotyledons</taxon>
        <taxon>Gunneridae</taxon>
        <taxon>Pentapetalae</taxon>
        <taxon>rosids</taxon>
        <taxon>malvids</taxon>
        <taxon>Malvales</taxon>
        <taxon>Malvaceae</taxon>
        <taxon>Malvoideae</taxon>
        <taxon>Hibiscus</taxon>
    </lineage>
</organism>
<dbReference type="PANTHER" id="PTHR27004">
    <property type="entry name" value="RECEPTOR-LIKE PROTEIN 12 ISOFORM X1"/>
    <property type="match status" value="1"/>
</dbReference>
<name>A0ABR2RYI9_9ROSI</name>
<proteinExistence type="inferred from homology"/>
<comment type="caution">
    <text evidence="11">The sequence shown here is derived from an EMBL/GenBank/DDBJ whole genome shotgun (WGS) entry which is preliminary data.</text>
</comment>
<dbReference type="Proteomes" id="UP001396334">
    <property type="component" value="Unassembled WGS sequence"/>
</dbReference>
<evidence type="ECO:0000256" key="2">
    <source>
        <dbReference type="ARBA" id="ARBA00009592"/>
    </source>
</evidence>
<keyword evidence="5" id="KW-0812">Transmembrane</keyword>
<sequence length="229" mass="26003">MDSDVSTSLTTVTVAVSHQSYLLNCSNQNLRGYLPQTNWWSGLELLSWKFQLSSTVDGFMAFFGNNSLSHLFLNDNRFEGLVPPSLANSTKLEVLNLGNKLPDRFTHWLASLPSLEVLILRSKRFQGSLPHSLALYNFSALRMIGLSGNRFTGPLPSKLFQNLRATREKPKGRPLDLPFLRYEGGYYIPEFYQISDGRETFAIQNHKFDPKKETKKKLAMVQHSAKESI</sequence>
<evidence type="ECO:0000256" key="8">
    <source>
        <dbReference type="ARBA" id="ARBA00023136"/>
    </source>
</evidence>
<dbReference type="PANTHER" id="PTHR27004:SF208">
    <property type="entry name" value="LRR RECEPTOR-LIKE SERINE_THREONINE-PROTEIN KINASE GSO2"/>
    <property type="match status" value="1"/>
</dbReference>
<evidence type="ECO:0000256" key="10">
    <source>
        <dbReference type="ARBA" id="ARBA00023180"/>
    </source>
</evidence>
<evidence type="ECO:0000256" key="1">
    <source>
        <dbReference type="ARBA" id="ARBA00004251"/>
    </source>
</evidence>
<evidence type="ECO:0000256" key="6">
    <source>
        <dbReference type="ARBA" id="ARBA00022737"/>
    </source>
</evidence>
<dbReference type="SUPFAM" id="SSF52058">
    <property type="entry name" value="L domain-like"/>
    <property type="match status" value="1"/>
</dbReference>
<gene>
    <name evidence="11" type="ORF">V6N11_000756</name>
</gene>
<dbReference type="EMBL" id="JBBPBN010000019">
    <property type="protein sequence ID" value="KAK9017752.1"/>
    <property type="molecule type" value="Genomic_DNA"/>
</dbReference>
<protein>
    <submittedName>
        <fullName evidence="11">Uncharacterized protein</fullName>
    </submittedName>
</protein>
<dbReference type="InterPro" id="IPR001611">
    <property type="entry name" value="Leu-rich_rpt"/>
</dbReference>
<evidence type="ECO:0000256" key="9">
    <source>
        <dbReference type="ARBA" id="ARBA00023170"/>
    </source>
</evidence>
<evidence type="ECO:0000256" key="3">
    <source>
        <dbReference type="ARBA" id="ARBA00022475"/>
    </source>
</evidence>
<keyword evidence="10" id="KW-0325">Glycoprotein</keyword>
<reference evidence="11 12" key="1">
    <citation type="journal article" date="2024" name="G3 (Bethesda)">
        <title>Genome assembly of Hibiscus sabdariffa L. provides insights into metabolisms of medicinal natural products.</title>
        <authorList>
            <person name="Kim T."/>
        </authorList>
    </citation>
    <scope>NUCLEOTIDE SEQUENCE [LARGE SCALE GENOMIC DNA]</scope>
    <source>
        <strain evidence="11">TK-2024</strain>
        <tissue evidence="11">Old leaves</tissue>
    </source>
</reference>
<comment type="subcellular location">
    <subcellularLocation>
        <location evidence="1">Cell membrane</location>
        <topology evidence="1">Single-pass type I membrane protein</topology>
    </subcellularLocation>
</comment>
<evidence type="ECO:0000256" key="4">
    <source>
        <dbReference type="ARBA" id="ARBA00022614"/>
    </source>
</evidence>
<evidence type="ECO:0000256" key="5">
    <source>
        <dbReference type="ARBA" id="ARBA00022692"/>
    </source>
</evidence>
<keyword evidence="4" id="KW-0433">Leucine-rich repeat</keyword>
<keyword evidence="6" id="KW-0677">Repeat</keyword>
<dbReference type="InterPro" id="IPR032675">
    <property type="entry name" value="LRR_dom_sf"/>
</dbReference>
<evidence type="ECO:0000313" key="11">
    <source>
        <dbReference type="EMBL" id="KAK9017752.1"/>
    </source>
</evidence>
<dbReference type="Gene3D" id="3.80.10.10">
    <property type="entry name" value="Ribonuclease Inhibitor"/>
    <property type="match status" value="1"/>
</dbReference>
<keyword evidence="8" id="KW-0472">Membrane</keyword>